<dbReference type="EMBL" id="JACPHQ010000001">
    <property type="protein sequence ID" value="MBI2465613.1"/>
    <property type="molecule type" value="Genomic_DNA"/>
</dbReference>
<protein>
    <submittedName>
        <fullName evidence="2">Uncharacterized protein</fullName>
    </submittedName>
</protein>
<organism evidence="2 3">
    <name type="scientific">Candidatus Sungiibacteriota bacterium</name>
    <dbReference type="NCBI Taxonomy" id="2750080"/>
    <lineage>
        <taxon>Bacteria</taxon>
        <taxon>Candidatus Sungiibacteriota</taxon>
    </lineage>
</organism>
<sequence length="87" mass="9919">MVKKGKKVTIDGLARMVARGFEETSKKADVDRQFQDVGQQLKSIGDRLDSLEKEMANLKDLVILNLKRRVEGLEVEIKEFKNLIGMK</sequence>
<dbReference type="AlphaFoldDB" id="A0A931YCX7"/>
<name>A0A931YCX7_9BACT</name>
<evidence type="ECO:0000313" key="3">
    <source>
        <dbReference type="Proteomes" id="UP000709672"/>
    </source>
</evidence>
<feature type="coiled-coil region" evidence="1">
    <location>
        <begin position="41"/>
        <end position="83"/>
    </location>
</feature>
<accession>A0A931YCX7</accession>
<gene>
    <name evidence="2" type="ORF">HYV66_00025</name>
</gene>
<proteinExistence type="predicted"/>
<reference evidence="2" key="1">
    <citation type="submission" date="2020-07" db="EMBL/GenBank/DDBJ databases">
        <title>Huge and variable diversity of episymbiotic CPR bacteria and DPANN archaea in groundwater ecosystems.</title>
        <authorList>
            <person name="He C.Y."/>
            <person name="Keren R."/>
            <person name="Whittaker M."/>
            <person name="Farag I.F."/>
            <person name="Doudna J."/>
            <person name="Cate J.H.D."/>
            <person name="Banfield J.F."/>
        </authorList>
    </citation>
    <scope>NUCLEOTIDE SEQUENCE</scope>
    <source>
        <strain evidence="2">NC_groundwater_418_Ag_B-0.1um_45_10</strain>
    </source>
</reference>
<evidence type="ECO:0000313" key="2">
    <source>
        <dbReference type="EMBL" id="MBI2465613.1"/>
    </source>
</evidence>
<comment type="caution">
    <text evidence="2">The sequence shown here is derived from an EMBL/GenBank/DDBJ whole genome shotgun (WGS) entry which is preliminary data.</text>
</comment>
<keyword evidence="1" id="KW-0175">Coiled coil</keyword>
<dbReference type="Proteomes" id="UP000709672">
    <property type="component" value="Unassembled WGS sequence"/>
</dbReference>
<evidence type="ECO:0000256" key="1">
    <source>
        <dbReference type="SAM" id="Coils"/>
    </source>
</evidence>